<evidence type="ECO:0000313" key="2">
    <source>
        <dbReference type="Proteomes" id="UP000001903"/>
    </source>
</evidence>
<dbReference type="OrthoDB" id="351126at2157"/>
<dbReference type="Proteomes" id="UP000001903">
    <property type="component" value="Plasmid pHTUR05"/>
</dbReference>
<keyword evidence="2" id="KW-1185">Reference proteome</keyword>
<dbReference type="HOGENOM" id="CLU_2930146_0_0_2"/>
<accession>D2S3L3</accession>
<evidence type="ECO:0000313" key="1">
    <source>
        <dbReference type="EMBL" id="ADB63960.1"/>
    </source>
</evidence>
<dbReference type="KEGG" id="htu:Htur_5073"/>
<dbReference type="GeneID" id="8745878"/>
<keyword evidence="1" id="KW-0614">Plasmid</keyword>
<dbReference type="RefSeq" id="WP_012946199.1">
    <property type="nucleotide sequence ID" value="NC_013748.1"/>
</dbReference>
<gene>
    <name evidence="1" type="ordered locus">Htur_5073</name>
</gene>
<name>D2S3L3_HALTV</name>
<proteinExistence type="predicted"/>
<sequence>MRKRLRTWWRRRKLERGYQKIAEADLGKSVGFTPIMRKWELMERDGYIELEDGEKRWLWP</sequence>
<protein>
    <submittedName>
        <fullName evidence="1">Uncharacterized protein</fullName>
    </submittedName>
</protein>
<dbReference type="AlphaFoldDB" id="D2S3L3"/>
<geneLocation type="plasmid" evidence="1 2">
    <name>pHTUR05</name>
</geneLocation>
<dbReference type="EMBL" id="CP001865">
    <property type="protein sequence ID" value="ADB63960.1"/>
    <property type="molecule type" value="Genomic_DNA"/>
</dbReference>
<reference evidence="1 2" key="1">
    <citation type="journal article" date="2010" name="Stand. Genomic Sci.">
        <title>Complete genome sequence of Haloterrigena turkmenica type strain (4k).</title>
        <authorList>
            <person name="Saunders E."/>
            <person name="Tindall B.J."/>
            <person name="Fahnrich R."/>
            <person name="Lapidus A."/>
            <person name="Copeland A."/>
            <person name="Del Rio T.G."/>
            <person name="Lucas S."/>
            <person name="Chen F."/>
            <person name="Tice H."/>
            <person name="Cheng J.F."/>
            <person name="Han C."/>
            <person name="Detter J.C."/>
            <person name="Bruce D."/>
            <person name="Goodwin L."/>
            <person name="Chain P."/>
            <person name="Pitluck S."/>
            <person name="Pati A."/>
            <person name="Ivanova N."/>
            <person name="Mavromatis K."/>
            <person name="Chen A."/>
            <person name="Palaniappan K."/>
            <person name="Land M."/>
            <person name="Hauser L."/>
            <person name="Chang Y.J."/>
            <person name="Jeffries C.D."/>
            <person name="Brettin T."/>
            <person name="Rohde M."/>
            <person name="Goker M."/>
            <person name="Bristow J."/>
            <person name="Eisen J.A."/>
            <person name="Markowitz V."/>
            <person name="Hugenholtz P."/>
            <person name="Klenk H.P."/>
            <person name="Kyrpides N.C."/>
        </authorList>
    </citation>
    <scope>NUCLEOTIDE SEQUENCE [LARGE SCALE GENOMIC DNA]</scope>
    <source>
        <strain evidence="2">ATCC 51198 / DSM 5511 / JCM 9101 / NCIMB 13204 / VKM B-1734 / 4k</strain>
    </source>
</reference>
<organism evidence="1 2">
    <name type="scientific">Haloterrigena turkmenica (strain ATCC 51198 / DSM 5511 / JCM 9101 / NCIMB 13204 / VKM B-1734 / 4k)</name>
    <name type="common">Halococcus turkmenicus</name>
    <dbReference type="NCBI Taxonomy" id="543526"/>
    <lineage>
        <taxon>Archaea</taxon>
        <taxon>Methanobacteriati</taxon>
        <taxon>Methanobacteriota</taxon>
        <taxon>Stenosarchaea group</taxon>
        <taxon>Halobacteria</taxon>
        <taxon>Halobacteriales</taxon>
        <taxon>Natrialbaceae</taxon>
        <taxon>Haloterrigena</taxon>
    </lineage>
</organism>